<comment type="caution">
    <text evidence="5">The sequence shown here is derived from an EMBL/GenBank/DDBJ whole genome shotgun (WGS) entry which is preliminary data.</text>
</comment>
<dbReference type="AlphaFoldDB" id="A0A640WK63"/>
<dbReference type="Gene3D" id="2.40.50.100">
    <property type="match status" value="1"/>
</dbReference>
<dbReference type="GO" id="GO:1990281">
    <property type="term" value="C:efflux pump complex"/>
    <property type="evidence" value="ECO:0007669"/>
    <property type="project" value="TreeGrafter"/>
</dbReference>
<evidence type="ECO:0000259" key="4">
    <source>
        <dbReference type="Pfam" id="PF25989"/>
    </source>
</evidence>
<proteinExistence type="inferred from homology"/>
<dbReference type="InterPro" id="IPR058625">
    <property type="entry name" value="MdtA-like_BSH"/>
</dbReference>
<dbReference type="NCBIfam" id="TIGR01730">
    <property type="entry name" value="RND_mfp"/>
    <property type="match status" value="1"/>
</dbReference>
<dbReference type="InterPro" id="IPR058637">
    <property type="entry name" value="YknX-like_C"/>
</dbReference>
<dbReference type="EMBL" id="VTPX01000001">
    <property type="protein sequence ID" value="KAA0020931.1"/>
    <property type="molecule type" value="Genomic_DNA"/>
</dbReference>
<dbReference type="Gene3D" id="1.10.287.470">
    <property type="entry name" value="Helix hairpin bin"/>
    <property type="match status" value="1"/>
</dbReference>
<feature type="domain" description="Multidrug resistance protein MdtA-like barrel-sandwich hybrid" evidence="2">
    <location>
        <begin position="118"/>
        <end position="239"/>
    </location>
</feature>
<dbReference type="Pfam" id="PF25917">
    <property type="entry name" value="BSH_RND"/>
    <property type="match status" value="1"/>
</dbReference>
<dbReference type="Pfam" id="PF25989">
    <property type="entry name" value="YknX_C"/>
    <property type="match status" value="1"/>
</dbReference>
<feature type="domain" description="YknX-like C-terminal permuted SH3-like" evidence="4">
    <location>
        <begin position="329"/>
        <end position="399"/>
    </location>
</feature>
<dbReference type="Pfam" id="PF25954">
    <property type="entry name" value="Beta-barrel_RND_2"/>
    <property type="match status" value="1"/>
</dbReference>
<gene>
    <name evidence="5" type="ORF">F0A16_03910</name>
</gene>
<dbReference type="SUPFAM" id="SSF111369">
    <property type="entry name" value="HlyD-like secretion proteins"/>
    <property type="match status" value="1"/>
</dbReference>
<evidence type="ECO:0000313" key="5">
    <source>
        <dbReference type="EMBL" id="KAA0020931.1"/>
    </source>
</evidence>
<accession>A0A640WK63</accession>
<comment type="similarity">
    <text evidence="1">Belongs to the membrane fusion protein (MFP) (TC 8.A.1) family.</text>
</comment>
<protein>
    <submittedName>
        <fullName evidence="5">Efflux RND transporter periplasmic adaptor subunit</fullName>
    </submittedName>
</protein>
<keyword evidence="6" id="KW-1185">Reference proteome</keyword>
<evidence type="ECO:0000256" key="1">
    <source>
        <dbReference type="ARBA" id="ARBA00009477"/>
    </source>
</evidence>
<dbReference type="InterPro" id="IPR058792">
    <property type="entry name" value="Beta-barrel_RND_2"/>
</dbReference>
<evidence type="ECO:0000313" key="6">
    <source>
        <dbReference type="Proteomes" id="UP000466024"/>
    </source>
</evidence>
<dbReference type="GO" id="GO:0015562">
    <property type="term" value="F:efflux transmembrane transporter activity"/>
    <property type="evidence" value="ECO:0007669"/>
    <property type="project" value="TreeGrafter"/>
</dbReference>
<dbReference type="PANTHER" id="PTHR30469">
    <property type="entry name" value="MULTIDRUG RESISTANCE PROTEIN MDTA"/>
    <property type="match status" value="1"/>
</dbReference>
<name>A0A640WK63_9GAMM</name>
<dbReference type="PANTHER" id="PTHR30469:SF16">
    <property type="entry name" value="HAE1 FAMILY EFFLUX PUMP MFP COMPONENT"/>
    <property type="match status" value="1"/>
</dbReference>
<organism evidence="5 6">
    <name type="scientific">Salinicola corii</name>
    <dbReference type="NCBI Taxonomy" id="2606937"/>
    <lineage>
        <taxon>Bacteria</taxon>
        <taxon>Pseudomonadati</taxon>
        <taxon>Pseudomonadota</taxon>
        <taxon>Gammaproteobacteria</taxon>
        <taxon>Oceanospirillales</taxon>
        <taxon>Halomonadaceae</taxon>
        <taxon>Salinicola</taxon>
    </lineage>
</organism>
<reference evidence="5 6" key="1">
    <citation type="submission" date="2019-08" db="EMBL/GenBank/DDBJ databases">
        <title>Bioinformatics analysis of the strain L3 and L5.</title>
        <authorList>
            <person name="Li X."/>
        </authorList>
    </citation>
    <scope>NUCLEOTIDE SEQUENCE [LARGE SCALE GENOMIC DNA]</scope>
    <source>
        <strain evidence="5 6">L3</strain>
    </source>
</reference>
<sequence>MGRHSSRGVFRDALFIPRAFRYQVLTNGAHSPAQCNADKNPLIMTTNSADRERFTLGRENRLPPLLALALCALATWLPGPTTATAQETPPVAVITATIVASTWQDPVEALGTLRADESVTLSSTLTGTISALNFEDGDEVAASQWLVQLDDAQAQAELRAAQALLGQRQSALGRAQQLQDRNLGVRATLEDNAALVKQSEAEIDAIRAQLADHRLQAPFAGTVGLREISVGALVTPGTELVTLDKLDTMKLDFTVPATLLSVLHPGLTLSAMTPSYPDQVFRAEIATLGTRIDPISRSLVVRANLPNPDGRLLPGMMMEVELNQPAREALTIPESALVPDGERQTVWLIEPGQPARVTRREVTTGERRQGEVEIIEGLDIGQRIVTHGTLKVHEGDSVELIAENVGEGDIKDVLERQRRAIESQAND</sequence>
<dbReference type="Gene3D" id="2.40.30.170">
    <property type="match status" value="1"/>
</dbReference>
<dbReference type="FunFam" id="2.40.30.170:FF:000010">
    <property type="entry name" value="Efflux RND transporter periplasmic adaptor subunit"/>
    <property type="match status" value="1"/>
</dbReference>
<feature type="domain" description="CusB-like beta-barrel" evidence="3">
    <location>
        <begin position="252"/>
        <end position="325"/>
    </location>
</feature>
<evidence type="ECO:0000259" key="2">
    <source>
        <dbReference type="Pfam" id="PF25917"/>
    </source>
</evidence>
<dbReference type="Proteomes" id="UP000466024">
    <property type="component" value="Unassembled WGS sequence"/>
</dbReference>
<dbReference type="Gene3D" id="2.40.420.20">
    <property type="match status" value="1"/>
</dbReference>
<evidence type="ECO:0000259" key="3">
    <source>
        <dbReference type="Pfam" id="PF25954"/>
    </source>
</evidence>
<dbReference type="InterPro" id="IPR006143">
    <property type="entry name" value="RND_pump_MFP"/>
</dbReference>